<dbReference type="EMBL" id="JBJURJ010000004">
    <property type="protein sequence ID" value="MFM9328194.1"/>
    <property type="molecule type" value="Genomic_DNA"/>
</dbReference>
<comment type="caution">
    <text evidence="1">The sequence shown here is derived from an EMBL/GenBank/DDBJ whole genome shotgun (WGS) entry which is preliminary data.</text>
</comment>
<gene>
    <name evidence="1" type="ORF">ACI1P1_07845</name>
</gene>
<sequence length="49" mass="5527">MAVESVFQDIPVLLYHRLDSVASYLGFQSTTGQEQMSPASYRKEHKPLA</sequence>
<organism evidence="1 2">
    <name type="scientific">Paenibacillus mesotrionivorans</name>
    <dbReference type="NCBI Taxonomy" id="3160968"/>
    <lineage>
        <taxon>Bacteria</taxon>
        <taxon>Bacillati</taxon>
        <taxon>Bacillota</taxon>
        <taxon>Bacilli</taxon>
        <taxon>Bacillales</taxon>
        <taxon>Paenibacillaceae</taxon>
        <taxon>Paenibacillus</taxon>
    </lineage>
</organism>
<evidence type="ECO:0000313" key="2">
    <source>
        <dbReference type="Proteomes" id="UP001631969"/>
    </source>
</evidence>
<reference evidence="1" key="1">
    <citation type="submission" date="2024-12" db="EMBL/GenBank/DDBJ databases">
        <authorList>
            <person name="Wu N."/>
        </authorList>
    </citation>
    <scope>NUCLEOTIDE SEQUENCE</scope>
    <source>
        <strain evidence="1">P15</strain>
    </source>
</reference>
<dbReference type="Proteomes" id="UP001631969">
    <property type="component" value="Unassembled WGS sequence"/>
</dbReference>
<evidence type="ECO:0000313" key="1">
    <source>
        <dbReference type="EMBL" id="MFM9328194.1"/>
    </source>
</evidence>
<protein>
    <submittedName>
        <fullName evidence="1">Uncharacterized protein</fullName>
    </submittedName>
</protein>
<proteinExistence type="predicted"/>
<keyword evidence="2" id="KW-1185">Reference proteome</keyword>
<accession>A0ACC7NW01</accession>
<name>A0ACC7NW01_9BACL</name>